<evidence type="ECO:0000256" key="3">
    <source>
        <dbReference type="ARBA" id="ARBA00022431"/>
    </source>
</evidence>
<evidence type="ECO:0000313" key="6">
    <source>
        <dbReference type="EMBL" id="XCD03347.1"/>
    </source>
</evidence>
<dbReference type="Pfam" id="PF02305">
    <property type="entry name" value="Phage_F"/>
    <property type="match status" value="1"/>
</dbReference>
<dbReference type="EMBL" id="PP511346">
    <property type="protein sequence ID" value="XCD03347.1"/>
    <property type="molecule type" value="Genomic_DNA"/>
</dbReference>
<evidence type="ECO:0000256" key="5">
    <source>
        <dbReference type="ARBA" id="ARBA00022844"/>
    </source>
</evidence>
<dbReference type="InterPro" id="IPR016184">
    <property type="entry name" value="Capsid/spike_ssDNA_virus"/>
</dbReference>
<keyword evidence="3" id="KW-1140">T=1 icosahedral capsid protein</keyword>
<dbReference type="Gene3D" id="2.60.169.10">
    <property type="entry name" value="Microviridae F protein"/>
    <property type="match status" value="2"/>
</dbReference>
<evidence type="ECO:0000313" key="7">
    <source>
        <dbReference type="EMBL" id="XCD07801.1"/>
    </source>
</evidence>
<name>A0AAU8AW44_9VIRU</name>
<keyword evidence="5" id="KW-0946">Virion</keyword>
<organism evidence="6">
    <name type="scientific">Dulem virus 193</name>
    <dbReference type="NCBI Taxonomy" id="3145670"/>
    <lineage>
        <taxon>Viruses</taxon>
        <taxon>Monodnaviria</taxon>
        <taxon>Sangervirae</taxon>
        <taxon>Phixviricota</taxon>
        <taxon>Malgrandaviricetes</taxon>
        <taxon>Petitvirales</taxon>
        <taxon>Microviridae</taxon>
        <taxon>Microvirus</taxon>
    </lineage>
</organism>
<evidence type="ECO:0000256" key="4">
    <source>
        <dbReference type="ARBA" id="ARBA00022561"/>
    </source>
</evidence>
<dbReference type="EMBL" id="PP511813">
    <property type="protein sequence ID" value="XCD07801.1"/>
    <property type="molecule type" value="Genomic_DNA"/>
</dbReference>
<proteinExistence type="inferred from homology"/>
<accession>A0AAU8AW44</accession>
<evidence type="ECO:0000256" key="1">
    <source>
        <dbReference type="ARBA" id="ARBA00004328"/>
    </source>
</evidence>
<dbReference type="InterPro" id="IPR003514">
    <property type="entry name" value="Microviridae_protein_F"/>
</dbReference>
<dbReference type="InterPro" id="IPR037002">
    <property type="entry name" value="Microviridae_protein_F_sf"/>
</dbReference>
<comment type="subcellular location">
    <subcellularLocation>
        <location evidence="1">Virion</location>
    </subcellularLocation>
</comment>
<keyword evidence="4" id="KW-0167">Capsid protein</keyword>
<reference evidence="6" key="1">
    <citation type="submission" date="2024-03" db="EMBL/GenBank/DDBJ databases">
        <title>Diverse circular DNA viruses in blood, oral, and fecal samples of captive lemurs.</title>
        <authorList>
            <person name="Paietta E.N."/>
            <person name="Kraberger S."/>
            <person name="Lund M.C."/>
            <person name="Custer J.M."/>
            <person name="Vargas K.M."/>
            <person name="Ehmke E.E."/>
            <person name="Yoder A.D."/>
            <person name="Varsani A."/>
        </authorList>
    </citation>
    <scope>NUCLEOTIDE SEQUENCE</scope>
    <source>
        <strain evidence="6">Duke_18_53</strain>
        <strain evidence="7">Duke_28FS_75</strain>
    </source>
</reference>
<dbReference type="GO" id="GO:0005198">
    <property type="term" value="F:structural molecule activity"/>
    <property type="evidence" value="ECO:0007669"/>
    <property type="project" value="InterPro"/>
</dbReference>
<dbReference type="GO" id="GO:0039615">
    <property type="term" value="C:T=1 icosahedral viral capsid"/>
    <property type="evidence" value="ECO:0007669"/>
    <property type="project" value="UniProtKB-KW"/>
</dbReference>
<dbReference type="SUPFAM" id="SSF88645">
    <property type="entry name" value="ssDNA viruses"/>
    <property type="match status" value="1"/>
</dbReference>
<protein>
    <submittedName>
        <fullName evidence="6">Major capsid protein</fullName>
    </submittedName>
</protein>
<sequence length="557" mass="62736">MIDNNSRFSYNPSTRATRSRFDMSTSVKTSFDAGELVPFFYEEVLPGDTFDLETNFICRMQTLLTPIMDDLYLDTFYFFVPNRIVWDHWKEFMGENTKSSWYPTTDYTVPQISVAPSKTIDAKTVADYFGIPPMTVPAGSGNGVSFSALPFRAYAMIWNEWFRDENLQDPVLIDKGDSTHVFDNASAVDGGVPLIANKYHDYFTSALPSPQKGPEVTIPMLSGLTPVIAGVEDHGTGRYPHTSMRFEVEGSPLSRGTHHPIYAYGYNNPGDSKFNMEVGSDTSSPSGSTPATISNLYAMLDDVPVTSINSLRLAFATQALYEKDARGGTRYREIIKNHFNTVSPDARQQVPELLSYNRTRVDVSQVVQNSATQSNSPQGTTTAFSLTVDSDGSFIKSFTEHGMIIGLMCVRYNHTYQQGIDRRFSRLSRFDYYWPVFANLGEQPIKNKELYMQGTEEDSEVFGYQEAWAEYRYHPDICTGEMRSSYPQSLDVWHLGDEYAKLPALSSSWISEDKATVNRVLAVSDNVSDQFFADIFVKNYATRVMPMYSIPGLPRTL</sequence>
<evidence type="ECO:0000256" key="2">
    <source>
        <dbReference type="ARBA" id="ARBA00009963"/>
    </source>
</evidence>
<comment type="similarity">
    <text evidence="2">Belongs to the microviridae F protein family.</text>
</comment>